<dbReference type="VEuPathDB" id="VectorBase:GAUT010093"/>
<accession>A0A1A9UN66</accession>
<evidence type="ECO:0000313" key="1">
    <source>
        <dbReference type="EnsemblMetazoa" id="GAUT010093-PA"/>
    </source>
</evidence>
<protein>
    <submittedName>
        <fullName evidence="1">Uncharacterized protein</fullName>
    </submittedName>
</protein>
<evidence type="ECO:0000313" key="2">
    <source>
        <dbReference type="Proteomes" id="UP000078200"/>
    </source>
</evidence>
<sequence>MKIYRTNCNVTIGCKHKFEPAIIAASISPTRNAVKALSKAYIELEQAVSNKYEGPCKPKLYEIRFANKARLQPVILKPPGETLSDAALQSNLNGVATWRCANDKNTKSYPCRVPKCYPAAADNDMGIIIKNMEAPII</sequence>
<keyword evidence="2" id="KW-1185">Reference proteome</keyword>
<organism evidence="1 2">
    <name type="scientific">Glossina austeni</name>
    <name type="common">Savannah tsetse fly</name>
    <dbReference type="NCBI Taxonomy" id="7395"/>
    <lineage>
        <taxon>Eukaryota</taxon>
        <taxon>Metazoa</taxon>
        <taxon>Ecdysozoa</taxon>
        <taxon>Arthropoda</taxon>
        <taxon>Hexapoda</taxon>
        <taxon>Insecta</taxon>
        <taxon>Pterygota</taxon>
        <taxon>Neoptera</taxon>
        <taxon>Endopterygota</taxon>
        <taxon>Diptera</taxon>
        <taxon>Brachycera</taxon>
        <taxon>Muscomorpha</taxon>
        <taxon>Hippoboscoidea</taxon>
        <taxon>Glossinidae</taxon>
        <taxon>Glossina</taxon>
    </lineage>
</organism>
<dbReference type="Proteomes" id="UP000078200">
    <property type="component" value="Unassembled WGS sequence"/>
</dbReference>
<dbReference type="AlphaFoldDB" id="A0A1A9UN66"/>
<reference evidence="1" key="1">
    <citation type="submission" date="2020-05" db="UniProtKB">
        <authorList>
            <consortium name="EnsemblMetazoa"/>
        </authorList>
    </citation>
    <scope>IDENTIFICATION</scope>
    <source>
        <strain evidence="1">TTRI</strain>
    </source>
</reference>
<proteinExistence type="predicted"/>
<dbReference type="EnsemblMetazoa" id="GAUT010093-RA">
    <property type="protein sequence ID" value="GAUT010093-PA"/>
    <property type="gene ID" value="GAUT010093"/>
</dbReference>
<name>A0A1A9UN66_GLOAU</name>